<name>A0A1E2V8P4_9GAMM</name>
<accession>A0A1E2V8P4</accession>
<keyword evidence="6" id="KW-1185">Reference proteome</keyword>
<dbReference type="SUPFAM" id="SSF51556">
    <property type="entry name" value="Metallo-dependent hydrolases"/>
    <property type="match status" value="1"/>
</dbReference>
<reference evidence="5 6" key="1">
    <citation type="submission" date="2016-08" db="EMBL/GenBank/DDBJ databases">
        <authorList>
            <person name="Seilhamer J.J."/>
        </authorList>
    </citation>
    <scope>NUCLEOTIDE SEQUENCE [LARGE SCALE GENOMIC DNA]</scope>
    <source>
        <strain evidence="5 6">PH27A</strain>
    </source>
</reference>
<evidence type="ECO:0000256" key="3">
    <source>
        <dbReference type="ARBA" id="ARBA00022801"/>
    </source>
</evidence>
<sequence length="254" mass="28288">MIDAHCHLDFPVFDADRSAMLERARQAGVKGFVVPGVTQSTWARTLSVCQSYPDLFPCLGLHPYFLEEHSVAQLALLENMLKAHPEVVAIGEIGVDFWASNANSDLQWHLLDAQLLLAQQYRLPVVLHVRKGHDQVLKRLRQRSLPCGGLIHAFSGSLQQAQAYWSLGFHLGIGGAVTYDRAQKLRRVVQQLPLESILLETDSPDMPLSGYQGQRNEPARLALVLSVVAQLRGMQPHDLALSSEAMTRQLFQLP</sequence>
<keyword evidence="3" id="KW-0378">Hydrolase</keyword>
<dbReference type="InterPro" id="IPR001130">
    <property type="entry name" value="TatD-like"/>
</dbReference>
<feature type="binding site" evidence="4">
    <location>
        <position position="5"/>
    </location>
    <ligand>
        <name>a divalent metal cation</name>
        <dbReference type="ChEBI" id="CHEBI:60240"/>
        <label>1</label>
    </ligand>
</feature>
<dbReference type="PROSITE" id="PS01137">
    <property type="entry name" value="TATD_1"/>
    <property type="match status" value="1"/>
</dbReference>
<feature type="binding site" evidence="4">
    <location>
        <position position="92"/>
    </location>
    <ligand>
        <name>a divalent metal cation</name>
        <dbReference type="ChEBI" id="CHEBI:60240"/>
        <label>1</label>
    </ligand>
</feature>
<dbReference type="Gene3D" id="3.20.20.140">
    <property type="entry name" value="Metal-dependent hydrolases"/>
    <property type="match status" value="1"/>
</dbReference>
<feature type="binding site" evidence="4">
    <location>
        <position position="152"/>
    </location>
    <ligand>
        <name>a divalent metal cation</name>
        <dbReference type="ChEBI" id="CHEBI:60240"/>
        <label>2</label>
    </ligand>
</feature>
<dbReference type="PIRSF" id="PIRSF005902">
    <property type="entry name" value="DNase_TatD"/>
    <property type="match status" value="1"/>
</dbReference>
<dbReference type="AlphaFoldDB" id="A0A1E2V8P4"/>
<evidence type="ECO:0000256" key="1">
    <source>
        <dbReference type="ARBA" id="ARBA00009275"/>
    </source>
</evidence>
<dbReference type="STRING" id="197479.BFW38_06770"/>
<feature type="binding site" evidence="4">
    <location>
        <position position="128"/>
    </location>
    <ligand>
        <name>a divalent metal cation</name>
        <dbReference type="ChEBI" id="CHEBI:60240"/>
        <label>2</label>
    </ligand>
</feature>
<dbReference type="GO" id="GO:0004536">
    <property type="term" value="F:DNA nuclease activity"/>
    <property type="evidence" value="ECO:0007669"/>
    <property type="project" value="InterPro"/>
</dbReference>
<keyword evidence="2 4" id="KW-0479">Metal-binding</keyword>
<proteinExistence type="inferred from homology"/>
<dbReference type="GO" id="GO:0005829">
    <property type="term" value="C:cytosol"/>
    <property type="evidence" value="ECO:0007669"/>
    <property type="project" value="TreeGrafter"/>
</dbReference>
<dbReference type="FunFam" id="3.20.20.140:FF:000005">
    <property type="entry name" value="TatD family hydrolase"/>
    <property type="match status" value="1"/>
</dbReference>
<dbReference type="InterPro" id="IPR032466">
    <property type="entry name" value="Metal_Hydrolase"/>
</dbReference>
<evidence type="ECO:0000256" key="2">
    <source>
        <dbReference type="ARBA" id="ARBA00022723"/>
    </source>
</evidence>
<dbReference type="OrthoDB" id="9810005at2"/>
<dbReference type="InterPro" id="IPR018228">
    <property type="entry name" value="DNase_TatD-rel_CS"/>
</dbReference>
<evidence type="ECO:0000313" key="6">
    <source>
        <dbReference type="Proteomes" id="UP000094291"/>
    </source>
</evidence>
<dbReference type="EMBL" id="MDTQ01000001">
    <property type="protein sequence ID" value="ODC03293.1"/>
    <property type="molecule type" value="Genomic_DNA"/>
</dbReference>
<dbReference type="NCBIfam" id="TIGR00010">
    <property type="entry name" value="YchF/TatD family DNA exonuclease"/>
    <property type="match status" value="1"/>
</dbReference>
<dbReference type="GO" id="GO:0016788">
    <property type="term" value="F:hydrolase activity, acting on ester bonds"/>
    <property type="evidence" value="ECO:0007669"/>
    <property type="project" value="InterPro"/>
</dbReference>
<feature type="binding site" evidence="4">
    <location>
        <position position="7"/>
    </location>
    <ligand>
        <name>a divalent metal cation</name>
        <dbReference type="ChEBI" id="CHEBI:60240"/>
        <label>1</label>
    </ligand>
</feature>
<comment type="similarity">
    <text evidence="1">Belongs to the metallo-dependent hydrolases superfamily. TatD-type hydrolase family.</text>
</comment>
<organism evidence="5 6">
    <name type="scientific">Terasakiispira papahanaumokuakeensis</name>
    <dbReference type="NCBI Taxonomy" id="197479"/>
    <lineage>
        <taxon>Bacteria</taxon>
        <taxon>Pseudomonadati</taxon>
        <taxon>Pseudomonadota</taxon>
        <taxon>Gammaproteobacteria</taxon>
        <taxon>Oceanospirillales</taxon>
        <taxon>Terasakiispira</taxon>
    </lineage>
</organism>
<comment type="caution">
    <text evidence="5">The sequence shown here is derived from an EMBL/GenBank/DDBJ whole genome shotgun (WGS) entry which is preliminary data.</text>
</comment>
<evidence type="ECO:0000256" key="4">
    <source>
        <dbReference type="PIRSR" id="PIRSR005902-1"/>
    </source>
</evidence>
<protein>
    <recommendedName>
        <fullName evidence="7">Hydrolase TatD</fullName>
    </recommendedName>
</protein>
<dbReference type="PANTHER" id="PTHR46124:SF3">
    <property type="entry name" value="HYDROLASE"/>
    <property type="match status" value="1"/>
</dbReference>
<dbReference type="Proteomes" id="UP000094291">
    <property type="component" value="Unassembled WGS sequence"/>
</dbReference>
<feature type="binding site" evidence="4">
    <location>
        <position position="202"/>
    </location>
    <ligand>
        <name>a divalent metal cation</name>
        <dbReference type="ChEBI" id="CHEBI:60240"/>
        <label>1</label>
    </ligand>
</feature>
<dbReference type="PANTHER" id="PTHR46124">
    <property type="entry name" value="D-AMINOACYL-TRNA DEACYLASE"/>
    <property type="match status" value="1"/>
</dbReference>
<dbReference type="GO" id="GO:0046872">
    <property type="term" value="F:metal ion binding"/>
    <property type="evidence" value="ECO:0007669"/>
    <property type="project" value="UniProtKB-KW"/>
</dbReference>
<gene>
    <name evidence="5" type="ORF">BFW38_06770</name>
</gene>
<evidence type="ECO:0008006" key="7">
    <source>
        <dbReference type="Google" id="ProtNLM"/>
    </source>
</evidence>
<dbReference type="CDD" id="cd01310">
    <property type="entry name" value="TatD_DNAse"/>
    <property type="match status" value="1"/>
</dbReference>
<dbReference type="Pfam" id="PF01026">
    <property type="entry name" value="TatD_DNase"/>
    <property type="match status" value="1"/>
</dbReference>
<dbReference type="RefSeq" id="WP_068997709.1">
    <property type="nucleotide sequence ID" value="NZ_MDTQ01000001.1"/>
</dbReference>
<evidence type="ECO:0000313" key="5">
    <source>
        <dbReference type="EMBL" id="ODC03293.1"/>
    </source>
</evidence>
<dbReference type="PROSITE" id="PS01091">
    <property type="entry name" value="TATD_3"/>
    <property type="match status" value="1"/>
</dbReference>
<dbReference type="InterPro" id="IPR015991">
    <property type="entry name" value="TatD/YcfH-like"/>
</dbReference>